<dbReference type="AlphaFoldDB" id="A0A3M9MPY7"/>
<keyword evidence="3" id="KW-1185">Reference proteome</keyword>
<evidence type="ECO:0000313" key="2">
    <source>
        <dbReference type="EMBL" id="RNI27579.1"/>
    </source>
</evidence>
<evidence type="ECO:0008006" key="4">
    <source>
        <dbReference type="Google" id="ProtNLM"/>
    </source>
</evidence>
<feature type="chain" id="PRO_5018167380" description="DUF4252 domain-containing protein" evidence="1">
    <location>
        <begin position="21"/>
        <end position="180"/>
    </location>
</feature>
<dbReference type="Proteomes" id="UP000271010">
    <property type="component" value="Unassembled WGS sequence"/>
</dbReference>
<protein>
    <recommendedName>
        <fullName evidence="4">DUF4252 domain-containing protein</fullName>
    </recommendedName>
</protein>
<keyword evidence="1" id="KW-0732">Signal</keyword>
<reference evidence="2 3" key="1">
    <citation type="submission" date="2018-11" db="EMBL/GenBank/DDBJ databases">
        <title>Rufibacter latericius sp. nov., isolated from water in Baiyang Lake.</title>
        <authorList>
            <person name="Yang Y."/>
        </authorList>
    </citation>
    <scope>NUCLEOTIDE SEQUENCE [LARGE SCALE GENOMIC DNA]</scope>
    <source>
        <strain evidence="2 3">MCC P1</strain>
    </source>
</reference>
<organism evidence="2 3">
    <name type="scientific">Rufibacter immobilis</name>
    <dbReference type="NCBI Taxonomy" id="1348778"/>
    <lineage>
        <taxon>Bacteria</taxon>
        <taxon>Pseudomonadati</taxon>
        <taxon>Bacteroidota</taxon>
        <taxon>Cytophagia</taxon>
        <taxon>Cytophagales</taxon>
        <taxon>Hymenobacteraceae</taxon>
        <taxon>Rufibacter</taxon>
    </lineage>
</organism>
<evidence type="ECO:0000256" key="1">
    <source>
        <dbReference type="SAM" id="SignalP"/>
    </source>
</evidence>
<dbReference type="EMBL" id="RJJE01000017">
    <property type="protein sequence ID" value="RNI27579.1"/>
    <property type="molecule type" value="Genomic_DNA"/>
</dbReference>
<comment type="caution">
    <text evidence="2">The sequence shown here is derived from an EMBL/GenBank/DDBJ whole genome shotgun (WGS) entry which is preliminary data.</text>
</comment>
<proteinExistence type="predicted"/>
<gene>
    <name evidence="2" type="ORF">EFA69_15765</name>
</gene>
<feature type="signal peptide" evidence="1">
    <location>
        <begin position="1"/>
        <end position="20"/>
    </location>
</feature>
<evidence type="ECO:0000313" key="3">
    <source>
        <dbReference type="Proteomes" id="UP000271010"/>
    </source>
</evidence>
<name>A0A3M9MPY7_9BACT</name>
<accession>A0A3M9MPY7</accession>
<dbReference type="OrthoDB" id="1344454at2"/>
<dbReference type="RefSeq" id="WP_123134047.1">
    <property type="nucleotide sequence ID" value="NZ_JBHMAD010000002.1"/>
</dbReference>
<sequence>MKKFLLIVALGAMSALNGYAQDKTLSQSKADAFSAKAGTLIEKEYINVGKFKTVEVQVMVLKDLTASTKTSAIRFLTTVGTGNNSSIKGGAVDADELDVLIKSLKQIQSSILNSSRTNYTEVSFKSRSGFETGCYYRTDKKAWAAFIKLSKIDPNSMVLMTSDELGQMLTVLEQAKTKLV</sequence>